<dbReference type="NCBIfam" id="TIGR00604">
    <property type="entry name" value="rad3"/>
    <property type="match status" value="2"/>
</dbReference>
<organism evidence="24 25">
    <name type="scientific">Cocos nucifera</name>
    <name type="common">Coconut palm</name>
    <dbReference type="NCBI Taxonomy" id="13894"/>
    <lineage>
        <taxon>Eukaryota</taxon>
        <taxon>Viridiplantae</taxon>
        <taxon>Streptophyta</taxon>
        <taxon>Embryophyta</taxon>
        <taxon>Tracheophyta</taxon>
        <taxon>Spermatophyta</taxon>
        <taxon>Magnoliopsida</taxon>
        <taxon>Liliopsida</taxon>
        <taxon>Arecaceae</taxon>
        <taxon>Arecoideae</taxon>
        <taxon>Cocoseae</taxon>
        <taxon>Attaleinae</taxon>
        <taxon>Cocos</taxon>
    </lineage>
</organism>
<sequence>MKFQIEDVTVYFPYDYIYPEQYEYMVELKRALDARGHCLLEMPTGTGKTAALLSLISSYALARPSPPLKLLYCTRTVHEMEKTLAELRLLHSHLPPTHRSLALGLSSRKNLCVNPAALSSASRDSVDSACRRLTASWVRAAAAEQPPGAVPTCPFFEAYDRAASSGPDAVLLPPGVYTLGDLRALGREKGWCPYFLARQMIRYANVVVYSYQYLLDPKVAGIISREMQRECVVVFDEAHNIDNVCIEALSVSVRRQTLDGATRNLHRMAQEIDRFKATDASRLRAEYNRLVDGLAQRGNLACMYCFLLFQFLAWMLLFQLYHRQLILSIYVMYRKVTDAWLANPALPDDILKEAVPGNIRRAEHFLSVLRRLVQYLKGRLQTENVETERPVDFIASVSSQAGIDQKMLRFCYDRLHSLMLTLEITDTDEFLHIQTICDFATLVGTYMQGFSIIIEPFDERMPHIPDPVLQLSCHDASLAIKPVFDRFQSVIITSGTLSPIDLYPRLLNFNPVISRSFTMSLTRDCICPMVLTRGSDQLPVSTKFDMRSDPGVVRNYGRLLLEMVAAVPDGIVCFFVSYSYMDGIVNSWNEMGILQDVMQHKLVFIETQDVVETTLALDNYRRACDCGRGAVFFSVARGKVAEGIDFDRHYGRLVIMFGVPFQYTLSRILIARLEYLRNTFQIKEGDFLTFDALRQAAQCVGRVIRSKADYGMMIFADKRYSRHDKRSKLPGWILSHLRDAHLNLSTDMALHIAREIIDLILAIRELNGLNSRELNKLLKESENFTIQCKTENGSLRQIDMEKLASSLPLHLIAVLLSPERDMHMGHVLCGVRLLHTLSDLAIRHARLEQILLEDVKLSEQILDLVFYTLIVLAHHNQAKHIKSSTLLHPVLVACSLHLLTGYCSSQWHELVLILNAHPKVDICIDAAFAAVHEDIKILHSELSELNNEVLYNKSSLPAAERTAHYICQQTEASLQFLLSLCQQKMIRDRVLKHKESFDIVATVSRLKAKILSILLQLCEAESISYLDEVAGSQKTMHLAKSVALEFLNLLKSASRREAKQLGDSHDKSSRKGLVLLNALCLADIFSDDSNFRSFFMANTIPVLAEILAIPHDEFLSSWCSVNIPIIEEDANLEYDPFTAAGVALLTLNNSCSLSDYARSLTPNLLNDEDVHLLSIFSDQLQTSVEPHIGNNLVQALLLKDEGTSDNKDGYLTQQSSLDWTQDTQNNGRTASSLTRKIDASAQEEAPIFNTNDVNAKGRTPEGSLQELDQLHVTSNQIENFETRGIESNSSKINLDLLSNDGELSKPAEHAKESGSQEDEKAESVQGEEKQPRKRKRNIMNEKQIFLIEKALLEEPEMQRNAVSLQSWADKLSCPGSEITSSQLKNWLNNRKARLARAAREARAPSEGETVYPDKSGGASISHFYDSPESAGEEFYVPPSKGSSHLSVPRSSGIMTRASSTEDNDMMIPPDFVNGVQQNHPSARSVSFESGQFVMLVDSEGKEVGKGKVFQVEGTWHGKNLDDSSLCIVDVTELKTDKWKEVQHPSEAAGRTFEEAAARNGGSSIMANMVPLKDIAPAATNTVNTQFILLEKGSITQDGKETTCLTLVADETASVHFQMWGSECEAFEPGDIIRLSNGIFSYHKNNLVLRAGKKGKAEKVGEFTMLFVETPNMSEIRWARDPHNPKKFLQEAVISPHSRIFPPSQ</sequence>
<dbReference type="CDD" id="cd18788">
    <property type="entry name" value="SF2_C_XPD"/>
    <property type="match status" value="1"/>
</dbReference>
<dbReference type="PROSITE" id="PS50071">
    <property type="entry name" value="HOMEOBOX_2"/>
    <property type="match status" value="1"/>
</dbReference>
<evidence type="ECO:0000256" key="2">
    <source>
        <dbReference type="ARBA" id="ARBA00004123"/>
    </source>
</evidence>
<dbReference type="GO" id="GO:0016818">
    <property type="term" value="F:hydrolase activity, acting on acid anhydrides, in phosphorus-containing anhydrides"/>
    <property type="evidence" value="ECO:0007669"/>
    <property type="project" value="InterPro"/>
</dbReference>
<keyword evidence="14" id="KW-0234">DNA repair</keyword>
<evidence type="ECO:0000256" key="8">
    <source>
        <dbReference type="ARBA" id="ARBA00022801"/>
    </source>
</evidence>
<evidence type="ECO:0000256" key="15">
    <source>
        <dbReference type="ARBA" id="ARBA00023235"/>
    </source>
</evidence>
<dbReference type="InterPro" id="IPR012340">
    <property type="entry name" value="NA-bd_OB-fold"/>
</dbReference>
<proteinExistence type="inferred from homology"/>
<evidence type="ECO:0000256" key="7">
    <source>
        <dbReference type="ARBA" id="ARBA00022763"/>
    </source>
</evidence>
<dbReference type="InterPro" id="IPR001356">
    <property type="entry name" value="HD"/>
</dbReference>
<evidence type="ECO:0000256" key="6">
    <source>
        <dbReference type="ARBA" id="ARBA00022741"/>
    </source>
</evidence>
<dbReference type="InterPro" id="IPR056560">
    <property type="entry name" value="HTH_NDX"/>
</dbReference>
<feature type="region of interest" description="Disordered" evidence="20">
    <location>
        <begin position="1304"/>
        <end position="1336"/>
    </location>
</feature>
<comment type="similarity">
    <text evidence="3">Belongs to the helicase family. RAD3/XPD subfamily.</text>
</comment>
<dbReference type="Pfam" id="PF13307">
    <property type="entry name" value="Helicase_C_2"/>
    <property type="match status" value="1"/>
</dbReference>
<feature type="DNA-binding region" description="Homeobox" evidence="19">
    <location>
        <begin position="1332"/>
        <end position="1398"/>
    </location>
</feature>
<dbReference type="Pfam" id="PF24426">
    <property type="entry name" value="HTH_NDX"/>
    <property type="match status" value="1"/>
</dbReference>
<keyword evidence="21" id="KW-0472">Membrane</keyword>
<dbReference type="PRINTS" id="PR00852">
    <property type="entry name" value="XRODRMPGMNTD"/>
</dbReference>
<feature type="domain" description="Homeobox" evidence="22">
    <location>
        <begin position="1330"/>
        <end position="1397"/>
    </location>
</feature>
<dbReference type="Pfam" id="PF06733">
    <property type="entry name" value="DEAD_2"/>
    <property type="match status" value="1"/>
</dbReference>
<dbReference type="SMART" id="SM00488">
    <property type="entry name" value="DEXDc2"/>
    <property type="match status" value="1"/>
</dbReference>
<dbReference type="InterPro" id="IPR039325">
    <property type="entry name" value="NDX"/>
</dbReference>
<feature type="domain" description="Helicase ATP-binding" evidence="23">
    <location>
        <begin position="7"/>
        <end position="287"/>
    </location>
</feature>
<evidence type="ECO:0000256" key="12">
    <source>
        <dbReference type="ARBA" id="ARBA00023014"/>
    </source>
</evidence>
<dbReference type="Gene3D" id="3.40.50.300">
    <property type="entry name" value="P-loop containing nucleotide triphosphate hydrolases"/>
    <property type="match status" value="2"/>
</dbReference>
<comment type="subcellular location">
    <subcellularLocation>
        <location evidence="2 19">Nucleus</location>
    </subcellularLocation>
</comment>
<dbReference type="Pfam" id="PF06777">
    <property type="entry name" value="HBB"/>
    <property type="match status" value="1"/>
</dbReference>
<dbReference type="PANTHER" id="PTHR35743">
    <property type="entry name" value="NODULIN HOMEOBOX"/>
    <property type="match status" value="1"/>
</dbReference>
<evidence type="ECO:0000256" key="3">
    <source>
        <dbReference type="ARBA" id="ARBA00009146"/>
    </source>
</evidence>
<feature type="region of interest" description="Disordered" evidence="20">
    <location>
        <begin position="1398"/>
        <end position="1452"/>
    </location>
</feature>
<feature type="region of interest" description="Disordered" evidence="20">
    <location>
        <begin position="1207"/>
        <end position="1265"/>
    </location>
</feature>
<protein>
    <recommendedName>
        <fullName evidence="17">DNA 5'-3' helicase</fullName>
        <ecNumber evidence="17">5.6.2.3</ecNumber>
    </recommendedName>
</protein>
<comment type="cofactor">
    <cofactor evidence="1">
        <name>[4Fe-4S] cluster</name>
        <dbReference type="ChEBI" id="CHEBI:49883"/>
    </cofactor>
</comment>
<dbReference type="GO" id="GO:0006289">
    <property type="term" value="P:nucleotide-excision repair"/>
    <property type="evidence" value="ECO:0007669"/>
    <property type="project" value="InterPro"/>
</dbReference>
<dbReference type="InterPro" id="IPR014013">
    <property type="entry name" value="Helic_SF1/SF2_ATP-bd_DinG/Rad3"/>
</dbReference>
<dbReference type="InterPro" id="IPR056559">
    <property type="entry name" value="NDX_C"/>
</dbReference>
<keyword evidence="16 19" id="KW-0539">Nucleus</keyword>
<feature type="compositionally biased region" description="Polar residues" evidence="20">
    <location>
        <begin position="1440"/>
        <end position="1452"/>
    </location>
</feature>
<dbReference type="Proteomes" id="UP000797356">
    <property type="component" value="Chromosome 1"/>
</dbReference>
<feature type="compositionally biased region" description="Basic and acidic residues" evidence="20">
    <location>
        <begin position="1304"/>
        <end position="1330"/>
    </location>
</feature>
<keyword evidence="5" id="KW-0479">Metal-binding</keyword>
<keyword evidence="4" id="KW-0004">4Fe-4S</keyword>
<keyword evidence="9 24" id="KW-0347">Helicase</keyword>
<evidence type="ECO:0000259" key="22">
    <source>
        <dbReference type="PROSITE" id="PS50071"/>
    </source>
</evidence>
<dbReference type="FunFam" id="3.40.50.300:FF:000135">
    <property type="entry name" value="DNA repair helicase RAD3, putative"/>
    <property type="match status" value="1"/>
</dbReference>
<keyword evidence="11" id="KW-0408">Iron</keyword>
<keyword evidence="25" id="KW-1185">Reference proteome</keyword>
<dbReference type="InterPro" id="IPR006554">
    <property type="entry name" value="Helicase-like_DEXD_c2"/>
</dbReference>
<evidence type="ECO:0000256" key="17">
    <source>
        <dbReference type="ARBA" id="ARBA00044969"/>
    </source>
</evidence>
<dbReference type="OrthoDB" id="272481at2759"/>
<dbReference type="GO" id="GO:0003697">
    <property type="term" value="F:single-stranded DNA binding"/>
    <property type="evidence" value="ECO:0007669"/>
    <property type="project" value="InterPro"/>
</dbReference>
<dbReference type="GO" id="GO:0051539">
    <property type="term" value="F:4 iron, 4 sulfur cluster binding"/>
    <property type="evidence" value="ECO:0007669"/>
    <property type="project" value="UniProtKB-KW"/>
</dbReference>
<evidence type="ECO:0000256" key="21">
    <source>
        <dbReference type="SAM" id="Phobius"/>
    </source>
</evidence>
<dbReference type="EC" id="5.6.2.3" evidence="17"/>
<reference evidence="24" key="2">
    <citation type="submission" date="2019-07" db="EMBL/GenBank/DDBJ databases">
        <authorList>
            <person name="Yang Y."/>
            <person name="Bocs S."/>
            <person name="Baudouin L."/>
        </authorList>
    </citation>
    <scope>NUCLEOTIDE SEQUENCE</scope>
    <source>
        <tissue evidence="24">Spear leaf of Hainan Tall coconut</tissue>
    </source>
</reference>
<dbReference type="GO" id="GO:0046872">
    <property type="term" value="F:metal ion binding"/>
    <property type="evidence" value="ECO:0007669"/>
    <property type="project" value="UniProtKB-KW"/>
</dbReference>
<evidence type="ECO:0000256" key="19">
    <source>
        <dbReference type="PROSITE-ProRule" id="PRU00108"/>
    </source>
</evidence>
<keyword evidence="7" id="KW-0227">DNA damage</keyword>
<dbReference type="GO" id="GO:0005634">
    <property type="term" value="C:nucleus"/>
    <property type="evidence" value="ECO:0007669"/>
    <property type="project" value="UniProtKB-SubCell"/>
</dbReference>
<keyword evidence="19" id="KW-0371">Homeobox</keyword>
<dbReference type="InterPro" id="IPR057287">
    <property type="entry name" value="Ndx_N"/>
</dbReference>
<keyword evidence="13 19" id="KW-0238">DNA-binding</keyword>
<dbReference type="GO" id="GO:0005694">
    <property type="term" value="C:chromosome"/>
    <property type="evidence" value="ECO:0007669"/>
    <property type="project" value="UniProtKB-ARBA"/>
</dbReference>
<evidence type="ECO:0000256" key="4">
    <source>
        <dbReference type="ARBA" id="ARBA00022485"/>
    </source>
</evidence>
<dbReference type="EMBL" id="CM017872">
    <property type="protein sequence ID" value="KAG1326334.1"/>
    <property type="molecule type" value="Genomic_DNA"/>
</dbReference>
<keyword evidence="8" id="KW-0378">Hydrolase</keyword>
<evidence type="ECO:0000256" key="20">
    <source>
        <dbReference type="SAM" id="MobiDB-lite"/>
    </source>
</evidence>
<accession>A0A8K0MU76</accession>
<dbReference type="InterPro" id="IPR010643">
    <property type="entry name" value="HBB"/>
</dbReference>
<evidence type="ECO:0000256" key="9">
    <source>
        <dbReference type="ARBA" id="ARBA00022806"/>
    </source>
</evidence>
<dbReference type="GO" id="GO:0009908">
    <property type="term" value="P:flower development"/>
    <property type="evidence" value="ECO:0007669"/>
    <property type="project" value="InterPro"/>
</dbReference>
<evidence type="ECO:0000256" key="14">
    <source>
        <dbReference type="ARBA" id="ARBA00023204"/>
    </source>
</evidence>
<dbReference type="InterPro" id="IPR010614">
    <property type="entry name" value="RAD3-like_helicase_DEAD"/>
</dbReference>
<evidence type="ECO:0000256" key="11">
    <source>
        <dbReference type="ARBA" id="ARBA00023004"/>
    </source>
</evidence>
<evidence type="ECO:0000259" key="23">
    <source>
        <dbReference type="PROSITE" id="PS51193"/>
    </source>
</evidence>
<dbReference type="InterPro" id="IPR001945">
    <property type="entry name" value="RAD3/XPD"/>
</dbReference>
<evidence type="ECO:0000313" key="25">
    <source>
        <dbReference type="Proteomes" id="UP000797356"/>
    </source>
</evidence>
<keyword evidence="6" id="KW-0547">Nucleotide-binding</keyword>
<dbReference type="PROSITE" id="PS51193">
    <property type="entry name" value="HELICASE_ATP_BIND_2"/>
    <property type="match status" value="1"/>
</dbReference>
<keyword evidence="12" id="KW-0411">Iron-sulfur</keyword>
<comment type="catalytic activity">
    <reaction evidence="18">
        <text>ATP + H2O = ADP + phosphate + H(+)</text>
        <dbReference type="Rhea" id="RHEA:13065"/>
        <dbReference type="ChEBI" id="CHEBI:15377"/>
        <dbReference type="ChEBI" id="CHEBI:15378"/>
        <dbReference type="ChEBI" id="CHEBI:30616"/>
        <dbReference type="ChEBI" id="CHEBI:43474"/>
        <dbReference type="ChEBI" id="CHEBI:456216"/>
        <dbReference type="EC" id="5.6.2.3"/>
    </reaction>
</comment>
<dbReference type="GO" id="GO:0005524">
    <property type="term" value="F:ATP binding"/>
    <property type="evidence" value="ECO:0007669"/>
    <property type="project" value="UniProtKB-KW"/>
</dbReference>
<evidence type="ECO:0000256" key="16">
    <source>
        <dbReference type="ARBA" id="ARBA00023242"/>
    </source>
</evidence>
<dbReference type="Gene3D" id="2.40.50.140">
    <property type="entry name" value="Nucleic acid-binding proteins"/>
    <property type="match status" value="1"/>
</dbReference>
<evidence type="ECO:0000256" key="18">
    <source>
        <dbReference type="ARBA" id="ARBA00048954"/>
    </source>
</evidence>
<evidence type="ECO:0000256" key="1">
    <source>
        <dbReference type="ARBA" id="ARBA00001966"/>
    </source>
</evidence>
<dbReference type="InterPro" id="IPR027417">
    <property type="entry name" value="P-loop_NTPase"/>
</dbReference>
<reference evidence="24" key="1">
    <citation type="journal article" date="2017" name="Gigascience">
        <title>The genome draft of coconut (Cocos nucifera).</title>
        <authorList>
            <person name="Xiao Y."/>
            <person name="Xu P."/>
            <person name="Fan H."/>
            <person name="Baudouin L."/>
            <person name="Xia W."/>
            <person name="Bocs S."/>
            <person name="Xu J."/>
            <person name="Li Q."/>
            <person name="Guo A."/>
            <person name="Zhou L."/>
            <person name="Li J."/>
            <person name="Wu Y."/>
            <person name="Ma Z."/>
            <person name="Armero A."/>
            <person name="Issali A.E."/>
            <person name="Liu N."/>
            <person name="Peng M."/>
            <person name="Yang Y."/>
        </authorList>
    </citation>
    <scope>NUCLEOTIDE SEQUENCE</scope>
    <source>
        <tissue evidence="24">Spear leaf of Hainan Tall coconut</tissue>
    </source>
</reference>
<comment type="caution">
    <text evidence="24">The sequence shown here is derived from an EMBL/GenBank/DDBJ whole genome shotgun (WGS) entry which is preliminary data.</text>
</comment>
<dbReference type="SMART" id="SM00491">
    <property type="entry name" value="HELICc2"/>
    <property type="match status" value="1"/>
</dbReference>
<keyword evidence="21" id="KW-1133">Transmembrane helix</keyword>
<keyword evidence="21" id="KW-0812">Transmembrane</keyword>
<keyword evidence="10" id="KW-0067">ATP-binding</keyword>
<dbReference type="InterPro" id="IPR013020">
    <property type="entry name" value="Rad3/Chl1-like"/>
</dbReference>
<keyword evidence="15" id="KW-0413">Isomerase</keyword>
<dbReference type="InterPro" id="IPR006555">
    <property type="entry name" value="ATP-dep_Helicase_C"/>
</dbReference>
<evidence type="ECO:0000313" key="24">
    <source>
        <dbReference type="EMBL" id="KAG1326334.1"/>
    </source>
</evidence>
<dbReference type="SUPFAM" id="SSF52540">
    <property type="entry name" value="P-loop containing nucleoside triphosphate hydrolases"/>
    <property type="match status" value="1"/>
</dbReference>
<evidence type="ECO:0000256" key="13">
    <source>
        <dbReference type="ARBA" id="ARBA00023125"/>
    </source>
</evidence>
<dbReference type="Pfam" id="PF25246">
    <property type="entry name" value="Nodulin_N"/>
    <property type="match status" value="1"/>
</dbReference>
<name>A0A8K0MU76_COCNU</name>
<feature type="compositionally biased region" description="Polar residues" evidence="20">
    <location>
        <begin position="1211"/>
        <end position="1234"/>
    </location>
</feature>
<evidence type="ECO:0000256" key="5">
    <source>
        <dbReference type="ARBA" id="ARBA00022723"/>
    </source>
</evidence>
<dbReference type="FunFam" id="2.40.50.140:FF:000072">
    <property type="entry name" value="SOSS complex subunit B2"/>
    <property type="match status" value="1"/>
</dbReference>
<feature type="transmembrane region" description="Helical" evidence="21">
    <location>
        <begin position="298"/>
        <end position="318"/>
    </location>
</feature>
<dbReference type="SUPFAM" id="SSF50249">
    <property type="entry name" value="Nucleic acid-binding proteins"/>
    <property type="match status" value="1"/>
</dbReference>
<dbReference type="PANTHER" id="PTHR35743:SF1">
    <property type="entry name" value="NODULIN HOMEOBOX"/>
    <property type="match status" value="1"/>
</dbReference>
<dbReference type="GO" id="GO:0043139">
    <property type="term" value="F:5'-3' DNA helicase activity"/>
    <property type="evidence" value="ECO:0007669"/>
    <property type="project" value="UniProtKB-EC"/>
</dbReference>
<dbReference type="FunFam" id="3.40.50.300:FF:000128">
    <property type="entry name" value="Putative DNA repair helicase RAD3"/>
    <property type="match status" value="1"/>
</dbReference>
<gene>
    <name evidence="24" type="ORF">COCNU_01G002680</name>
</gene>
<dbReference type="Pfam" id="PF24679">
    <property type="entry name" value="Nodulin_C"/>
    <property type="match status" value="1"/>
</dbReference>
<evidence type="ECO:0000256" key="10">
    <source>
        <dbReference type="ARBA" id="ARBA00022840"/>
    </source>
</evidence>